<keyword evidence="1 2" id="KW-0732">Signal</keyword>
<comment type="caution">
    <text evidence="4">The sequence shown here is derived from an EMBL/GenBank/DDBJ whole genome shotgun (WGS) entry which is preliminary data.</text>
</comment>
<dbReference type="InterPro" id="IPR025667">
    <property type="entry name" value="SprB_repeat"/>
</dbReference>
<keyword evidence="5" id="KW-1185">Reference proteome</keyword>
<accession>A0A940X8A4</accession>
<dbReference type="Pfam" id="PF18962">
    <property type="entry name" value="Por_Secre_tail"/>
    <property type="match status" value="1"/>
</dbReference>
<reference evidence="4 5" key="1">
    <citation type="submission" date="2021-03" db="EMBL/GenBank/DDBJ databases">
        <title>Flavobacterium Flabelliformis Sp. Nov. And Flavobacterium Geliluteum Sp. Nov., Two Novel Multidrug Resistant Psychrophilic Species Isolated From Antarctica.</title>
        <authorList>
            <person name="Kralova S."/>
            <person name="Busse H.J."/>
            <person name="Bezdicek M."/>
            <person name="Nykrynova M."/>
            <person name="Kroupova E."/>
            <person name="Krsek D."/>
            <person name="Sedlacek I."/>
        </authorList>
    </citation>
    <scope>NUCLEOTIDE SEQUENCE [LARGE SCALE GENOMIC DNA]</scope>
    <source>
        <strain evidence="4 5">P7388</strain>
    </source>
</reference>
<organism evidence="4 5">
    <name type="scientific">Flavobacterium geliluteum</name>
    <dbReference type="NCBI Taxonomy" id="2816120"/>
    <lineage>
        <taxon>Bacteria</taxon>
        <taxon>Pseudomonadati</taxon>
        <taxon>Bacteroidota</taxon>
        <taxon>Flavobacteriia</taxon>
        <taxon>Flavobacteriales</taxon>
        <taxon>Flavobacteriaceae</taxon>
        <taxon>Flavobacterium</taxon>
    </lineage>
</organism>
<evidence type="ECO:0000313" key="5">
    <source>
        <dbReference type="Proteomes" id="UP000675047"/>
    </source>
</evidence>
<evidence type="ECO:0000313" key="4">
    <source>
        <dbReference type="EMBL" id="MBP4137971.1"/>
    </source>
</evidence>
<evidence type="ECO:0000256" key="1">
    <source>
        <dbReference type="ARBA" id="ARBA00022729"/>
    </source>
</evidence>
<evidence type="ECO:0000256" key="2">
    <source>
        <dbReference type="SAM" id="SignalP"/>
    </source>
</evidence>
<dbReference type="Gene3D" id="2.60.40.740">
    <property type="match status" value="3"/>
</dbReference>
<proteinExistence type="predicted"/>
<dbReference type="InterPro" id="IPR026444">
    <property type="entry name" value="Secre_tail"/>
</dbReference>
<feature type="domain" description="Secretion system C-terminal sorting" evidence="3">
    <location>
        <begin position="1555"/>
        <end position="1631"/>
    </location>
</feature>
<dbReference type="RefSeq" id="WP_210665975.1">
    <property type="nucleotide sequence ID" value="NZ_JAGFBV010000009.1"/>
</dbReference>
<name>A0A940X8A4_9FLAO</name>
<dbReference type="InterPro" id="IPR013783">
    <property type="entry name" value="Ig-like_fold"/>
</dbReference>
<gene>
    <name evidence="4" type="ORF">J3495_07690</name>
</gene>
<sequence length="1632" mass="175245">MKKHYLLLLFFTCLLGYSQVGALQGDGSRAVTITQPSAILISGTVIDAKGFNEPNGQITGYGISGGTPFGGNTYTQNWTRNGLPFTMTNFNTLSAGSYVINVSDSKGCPASKTFIVNQPALLEVTISNPDKITCNGKNTGTLTANPVEGYPIGPSNMVRTYSYDWYETDDLAGTNPVSLNQYSKTAINLKAGFYKVIVKDQANNVASAVKELEQNKLITVTPTLTHVKCFGEETGAIILNIINGTGAYTVTWNDGPTTKDRTNLSAGIYTYTITDANVAGCSVTGNVTITEPSSPLVIDPITQTQPSTPLSSDGTIKITASGGTLNYTYIWTKDGDPFTPNTDPITGQTTGLSNGKYKVVVVDGNNCTEPSAEIVLDALGIVLLDKVNVYCKGDTSGSITIKGVGGFGNYDYQWYKMNGAMANILNGETNPSLTNREFGTYRIIVKDGVNPDAYEDYELTEPAQPLTATFTATNVNCAGGNDGTAFITAVGGTPDNGTYTYQWFKNGSLLTGITTSSSSALSAGVYKVIIKDQLFCSTEVNFTLITPQPIIIPDATITKVAIFGQSTGAIALNPVTGGNGGYTYKWTYNLDTLFTKTTKDISGLEAGIYTVEVRDAKAIASDNSGCIATRSFTVTQNPELLVTLNETKSIQCNGDFNGEIKANVIGGVLGYTYQWSNSKGDIIGGDSNTISNLGAEQYKVIVTDSQGAQTTSAVLDLIQPEKLTVSLTNKTNVLCFGNDTGIINIDVIGGTKPYTFEWKKDNDAAVYATTEDLVTLKSGVYSIYISDDNDCITKLENIAITQPTAPLSITDIKVQNLSGFETNNGIIEVAIAGGTPAYTYAWRVKGSPTVIGNAKLLDQLTIGTYELTVTDNNNCTITKEYNIIQPDKLLITGIIQIENIKCFDNKQGVLQATITGGAPIGTLDADKSYIYKWYNQLTPTVVASTTNPSEALLAGTYLLEVSDGFGNSFTSTPVTITQPDLLKINYTQQNVSCKNGQDGAINIAITGGTAPYSIVWSTGLNANLTTLSGLRASTYTVTVTDDNLCTTSEEITITEPDLLYLSQIVKTPPSALGVDDASIAVTVQGGTPNYNFQWYDKDMNLIYTDNNKASNTSIYNIYVGQYFISVTDAKGCVITKRDLDQVDPLFIEVNQINIVKCHGDATASIKANTTGGLPVYYYKWYEISNPAVIVGQAETLTNAKAGTYYVVATDSFGKSIQSQNITITEPAALTNSLSAEYVRCGDGNDWTITSAITGGTLPYTYLWNTGAKTANLANTLPGNYSLLVTDNNGCTITKTITITAPTHLSATQITKIPTCFGGSDATIVVTPVAGIAPYTYLWNTGETSNTLSNAKAGTYTLELKDNKGCIINETYTIENPPKEVIDLGEDVTLCFDQTLTINAAINDNEAKYSWTSDKGFTSDKAMITVSEPANYTVVVTNRLGCEATDTIKIASQNTAISAEFAVASQAFLKEKIIIVDISNPIPDSVEWVLPAGVTVISKDKDYAEISFNTIGEHDITIITKKGNCVATQTKTIMVTEGEYENPDNTDSQKKFDLKIYPNPSSGKFTVDVTLDKIMPGHIKVYSLSNNKVIDSKYQEGKDNYSFNFELNGLASGIYFVLFESQQGTKLRKIIIQ</sequence>
<evidence type="ECO:0000259" key="3">
    <source>
        <dbReference type="Pfam" id="PF18962"/>
    </source>
</evidence>
<dbReference type="Pfam" id="PF13573">
    <property type="entry name" value="SprB"/>
    <property type="match status" value="12"/>
</dbReference>
<feature type="signal peptide" evidence="2">
    <location>
        <begin position="1"/>
        <end position="22"/>
    </location>
</feature>
<dbReference type="NCBIfam" id="TIGR04183">
    <property type="entry name" value="Por_Secre_tail"/>
    <property type="match status" value="1"/>
</dbReference>
<dbReference type="Gene3D" id="2.60.40.10">
    <property type="entry name" value="Immunoglobulins"/>
    <property type="match status" value="2"/>
</dbReference>
<dbReference type="EMBL" id="JAGFBV010000009">
    <property type="protein sequence ID" value="MBP4137971.1"/>
    <property type="molecule type" value="Genomic_DNA"/>
</dbReference>
<dbReference type="Proteomes" id="UP000675047">
    <property type="component" value="Unassembled WGS sequence"/>
</dbReference>
<protein>
    <submittedName>
        <fullName evidence="4">T9SS type A sorting domain-containing protein</fullName>
    </submittedName>
</protein>
<feature type="chain" id="PRO_5038132761" evidence="2">
    <location>
        <begin position="23"/>
        <end position="1632"/>
    </location>
</feature>